<feature type="transmembrane region" description="Helical" evidence="2">
    <location>
        <begin position="304"/>
        <end position="323"/>
    </location>
</feature>
<dbReference type="AlphaFoldDB" id="A0A7S2USB4"/>
<feature type="region of interest" description="Disordered" evidence="1">
    <location>
        <begin position="45"/>
        <end position="64"/>
    </location>
</feature>
<dbReference type="SUPFAM" id="SSF103481">
    <property type="entry name" value="Multidrug resistance efflux transporter EmrE"/>
    <property type="match status" value="1"/>
</dbReference>
<gene>
    <name evidence="4" type="ORF">ASEP1449_LOCUS18694</name>
</gene>
<dbReference type="Pfam" id="PF00892">
    <property type="entry name" value="EamA"/>
    <property type="match status" value="1"/>
</dbReference>
<feature type="transmembrane region" description="Helical" evidence="2">
    <location>
        <begin position="408"/>
        <end position="433"/>
    </location>
</feature>
<dbReference type="PANTHER" id="PTHR22911">
    <property type="entry name" value="ACYL-MALONYL CONDENSING ENZYME-RELATED"/>
    <property type="match status" value="1"/>
</dbReference>
<feature type="domain" description="EamA" evidence="3">
    <location>
        <begin position="155"/>
        <end position="288"/>
    </location>
</feature>
<keyword evidence="2" id="KW-0812">Transmembrane</keyword>
<keyword evidence="2" id="KW-1133">Transmembrane helix</keyword>
<feature type="transmembrane region" description="Helical" evidence="2">
    <location>
        <begin position="186"/>
        <end position="206"/>
    </location>
</feature>
<dbReference type="InterPro" id="IPR037185">
    <property type="entry name" value="EmrE-like"/>
</dbReference>
<evidence type="ECO:0000313" key="4">
    <source>
        <dbReference type="EMBL" id="CAD9826860.1"/>
    </source>
</evidence>
<accession>A0A7S2USB4</accession>
<sequence length="466" mass="51005">MTAATEDQARYGTIETEATDQHRPLPPAGRRRSSMFQQLTEAVDANTRQLPRVQQEGDGPATGVLASRRRSSTMYQLKEAIHDELDEIENHADTFILEMNITRSLSILPEDVIKAVQAMSAQFDDDIEDEEDAAFGPTELQKLSGGKLREKVPISAYFLLASAVFSLSAIGPLFKMQDGVEPTMKIFWRMTGTSLMLLPLAFHSVYKEGIPRLDWTQCATIVMSAAFYATMTTSFVIALQFTSVGNTVIFGNTQSILLLLGKTFAGHHVMPMELIGAIIAFSGAVLCSRDSVSESSATGNDMTIYGDLIAILSAFGGVWYLVFAKTVRPFVSIYVFMFSMMSISAMLILGFMQLTNMEFTFDRHVNHGLFGWMNLQANRLPLELLMVFICDLFGAMGYVRSMHYFDTLVITVAALMEPIAAMLQAFLFGVGFLPGTMGWIGNAMVAAGTFAVVLPSASKGGPSAGH</sequence>
<feature type="transmembrane region" description="Helical" evidence="2">
    <location>
        <begin position="272"/>
        <end position="292"/>
    </location>
</feature>
<dbReference type="InterPro" id="IPR000620">
    <property type="entry name" value="EamA_dom"/>
</dbReference>
<evidence type="ECO:0000259" key="3">
    <source>
        <dbReference type="Pfam" id="PF00892"/>
    </source>
</evidence>
<organism evidence="4">
    <name type="scientific">Attheya septentrionalis</name>
    <dbReference type="NCBI Taxonomy" id="420275"/>
    <lineage>
        <taxon>Eukaryota</taxon>
        <taxon>Sar</taxon>
        <taxon>Stramenopiles</taxon>
        <taxon>Ochrophyta</taxon>
        <taxon>Bacillariophyta</taxon>
        <taxon>Coscinodiscophyceae</taxon>
        <taxon>Chaetocerotophycidae</taxon>
        <taxon>Chaetocerotales</taxon>
        <taxon>Attheyaceae</taxon>
        <taxon>Attheya</taxon>
    </lineage>
</organism>
<dbReference type="EMBL" id="HBHQ01027602">
    <property type="protein sequence ID" value="CAD9826860.1"/>
    <property type="molecule type" value="Transcribed_RNA"/>
</dbReference>
<evidence type="ECO:0000256" key="1">
    <source>
        <dbReference type="SAM" id="MobiDB-lite"/>
    </source>
</evidence>
<feature type="transmembrane region" description="Helical" evidence="2">
    <location>
        <begin position="439"/>
        <end position="457"/>
    </location>
</feature>
<reference evidence="4" key="1">
    <citation type="submission" date="2021-01" db="EMBL/GenBank/DDBJ databases">
        <authorList>
            <person name="Corre E."/>
            <person name="Pelletier E."/>
            <person name="Niang G."/>
            <person name="Scheremetjew M."/>
            <person name="Finn R."/>
            <person name="Kale V."/>
            <person name="Holt S."/>
            <person name="Cochrane G."/>
            <person name="Meng A."/>
            <person name="Brown T."/>
            <person name="Cohen L."/>
        </authorList>
    </citation>
    <scope>NUCLEOTIDE SEQUENCE</scope>
    <source>
        <strain evidence="4">CCMP2084</strain>
    </source>
</reference>
<feature type="transmembrane region" description="Helical" evidence="2">
    <location>
        <begin position="330"/>
        <end position="352"/>
    </location>
</feature>
<feature type="region of interest" description="Disordered" evidence="1">
    <location>
        <begin position="1"/>
        <end position="33"/>
    </location>
</feature>
<protein>
    <recommendedName>
        <fullName evidence="3">EamA domain-containing protein</fullName>
    </recommendedName>
</protein>
<evidence type="ECO:0000256" key="2">
    <source>
        <dbReference type="SAM" id="Phobius"/>
    </source>
</evidence>
<keyword evidence="2" id="KW-0472">Membrane</keyword>
<feature type="transmembrane region" description="Helical" evidence="2">
    <location>
        <begin position="380"/>
        <end position="399"/>
    </location>
</feature>
<feature type="transmembrane region" description="Helical" evidence="2">
    <location>
        <begin position="154"/>
        <end position="174"/>
    </location>
</feature>
<feature type="transmembrane region" description="Helical" evidence="2">
    <location>
        <begin position="218"/>
        <end position="241"/>
    </location>
</feature>
<proteinExistence type="predicted"/>
<dbReference type="GO" id="GO:0016020">
    <property type="term" value="C:membrane"/>
    <property type="evidence" value="ECO:0007669"/>
    <property type="project" value="InterPro"/>
</dbReference>
<name>A0A7S2USB4_9STRA</name>